<dbReference type="Pfam" id="PF00593">
    <property type="entry name" value="TonB_dep_Rec_b-barrel"/>
    <property type="match status" value="1"/>
</dbReference>
<evidence type="ECO:0000313" key="9">
    <source>
        <dbReference type="Proteomes" id="UP000738431"/>
    </source>
</evidence>
<dbReference type="Pfam" id="PF07715">
    <property type="entry name" value="Plug"/>
    <property type="match status" value="1"/>
</dbReference>
<evidence type="ECO:0000259" key="6">
    <source>
        <dbReference type="Pfam" id="PF00593"/>
    </source>
</evidence>
<reference evidence="8 9" key="1">
    <citation type="submission" date="2023-12" db="EMBL/GenBank/DDBJ databases">
        <title>Description of an unclassified Opitutus bacterium of Verrucomicrobiota.</title>
        <authorList>
            <person name="Zhang D.-F."/>
        </authorList>
    </citation>
    <scope>NUCLEOTIDE SEQUENCE [LARGE SCALE GENOMIC DNA]</scope>
    <source>
        <strain evidence="8 9">WL0086</strain>
    </source>
</reference>
<accession>A0ABZ1C386</accession>
<feature type="chain" id="PRO_5046723962" evidence="5">
    <location>
        <begin position="27"/>
        <end position="902"/>
    </location>
</feature>
<evidence type="ECO:0000313" key="8">
    <source>
        <dbReference type="EMBL" id="WRQ85728.1"/>
    </source>
</evidence>
<evidence type="ECO:0000259" key="7">
    <source>
        <dbReference type="Pfam" id="PF07715"/>
    </source>
</evidence>
<comment type="similarity">
    <text evidence="4">Belongs to the TonB-dependent receptor family.</text>
</comment>
<feature type="signal peptide" evidence="5">
    <location>
        <begin position="1"/>
        <end position="26"/>
    </location>
</feature>
<evidence type="ECO:0000256" key="1">
    <source>
        <dbReference type="ARBA" id="ARBA00004442"/>
    </source>
</evidence>
<protein>
    <submittedName>
        <fullName evidence="8">TonB-dependent receptor</fullName>
    </submittedName>
</protein>
<dbReference type="InterPro" id="IPR037066">
    <property type="entry name" value="Plug_dom_sf"/>
</dbReference>
<keyword evidence="4" id="KW-0798">TonB box</keyword>
<name>A0ABZ1C386_9BACT</name>
<keyword evidence="2 4" id="KW-0472">Membrane</keyword>
<keyword evidence="9" id="KW-1185">Reference proteome</keyword>
<feature type="domain" description="TonB-dependent receptor-like beta-barrel" evidence="6">
    <location>
        <begin position="426"/>
        <end position="867"/>
    </location>
</feature>
<dbReference type="InterPro" id="IPR000531">
    <property type="entry name" value="Beta-barrel_TonB"/>
</dbReference>
<sequence>MLPRNPLKAAFLGVALIAGSTHNSFAQASSENVLDPVEVVGTRLLEFDGSVFSKFEVDASEIELSGATTVGDWLQTLPVNNGGLNSFASNPTSDASARQSVNFRGLGGSATLVLVNGRRVAPMGLLDGSALPFDIGALPLGALESVEVLLDGSAATYGADAVGGVINLRTKRGFSGGKAKVAYRQFEDTDWSRREASLVQGVSRDGYSVLMALDYAANNDVRFGDRPVSRTEDLRSIGGRDLRSTFAYPAFVNMPYTGVPAELAGKLVGLGTIDSNGVITWSGPATTVGPQDFVEVPPNVLPDGSPRPGDSRTAFDQAPYTSMIPAEEMFGVWLSGRVELSESTEAFADLAWRRRVQDGAIQPVVVSLRNEGAQGVGDGPNGAVILPASSPYNPLGVDLDDVRFSFAELGSRHRIYTNDVMRVVAGVEGRLSSNTHWTSGVLWTRNAVDEVAENYITDQMLQDGLSGRLGGYINPFGPSDPGVIDRARTELHNDQDYTLSQVDARMQHTFHSGGWGPEWVLGAGGEWRNEKFRARPTPLAEVRGYVGWGVPATRTLSRETAAAHVELGMQQWHGVVAHVATRAEHNENYGTAWTPQLGVTYQLHPNLLIRARRAELFRPPELIVTGGDRITYTSTVGTDPERPDLGSYNVLYTAGSNGSLDPEKTTAWRAGLVWDNDKGDFNMTLSADFWRYEQRGLITRFGTQNMLDFEAISPGSFTDRIIRDPNEPDGRAGMIRQVDDSYININQATAQGWDFGSKIQWGDHRGAHWLLDVLATYLMQHSRADPLRGNRESAGNSGRPQWQGTVALSYLTGRWDASLFANYIGSQTGRGYAVDGDIGLDSRVFTNLSFGWRVRPELRVQFSVTNVLDVNPPVLFSSNRGYSPGNYNNRGRGFTLAAEHTW</sequence>
<dbReference type="PANTHER" id="PTHR47234">
    <property type="match status" value="1"/>
</dbReference>
<dbReference type="EMBL" id="CP139781">
    <property type="protein sequence ID" value="WRQ85728.1"/>
    <property type="molecule type" value="Genomic_DNA"/>
</dbReference>
<comment type="subcellular location">
    <subcellularLocation>
        <location evidence="1 4">Cell outer membrane</location>
    </subcellularLocation>
</comment>
<gene>
    <name evidence="8" type="ORF">K1X11_013025</name>
</gene>
<proteinExistence type="inferred from homology"/>
<evidence type="ECO:0000256" key="4">
    <source>
        <dbReference type="RuleBase" id="RU003357"/>
    </source>
</evidence>
<dbReference type="SUPFAM" id="SSF56935">
    <property type="entry name" value="Porins"/>
    <property type="match status" value="1"/>
</dbReference>
<dbReference type="InterPro" id="IPR036942">
    <property type="entry name" value="Beta-barrel_TonB_sf"/>
</dbReference>
<dbReference type="InterPro" id="IPR012910">
    <property type="entry name" value="Plug_dom"/>
</dbReference>
<evidence type="ECO:0000256" key="5">
    <source>
        <dbReference type="SAM" id="SignalP"/>
    </source>
</evidence>
<evidence type="ECO:0000256" key="2">
    <source>
        <dbReference type="ARBA" id="ARBA00023136"/>
    </source>
</evidence>
<keyword evidence="5" id="KW-0732">Signal</keyword>
<evidence type="ECO:0000256" key="3">
    <source>
        <dbReference type="ARBA" id="ARBA00023237"/>
    </source>
</evidence>
<keyword evidence="8" id="KW-0675">Receptor</keyword>
<dbReference type="Gene3D" id="2.40.170.20">
    <property type="entry name" value="TonB-dependent receptor, beta-barrel domain"/>
    <property type="match status" value="1"/>
</dbReference>
<dbReference type="Proteomes" id="UP000738431">
    <property type="component" value="Chromosome"/>
</dbReference>
<dbReference type="Gene3D" id="2.170.130.10">
    <property type="entry name" value="TonB-dependent receptor, plug domain"/>
    <property type="match status" value="1"/>
</dbReference>
<dbReference type="RefSeq" id="WP_221033169.1">
    <property type="nucleotide sequence ID" value="NZ_CP139781.1"/>
</dbReference>
<keyword evidence="3" id="KW-0998">Cell outer membrane</keyword>
<dbReference type="PANTHER" id="PTHR47234:SF2">
    <property type="entry name" value="TONB-DEPENDENT RECEPTOR"/>
    <property type="match status" value="1"/>
</dbReference>
<feature type="domain" description="TonB-dependent receptor plug" evidence="7">
    <location>
        <begin position="57"/>
        <end position="165"/>
    </location>
</feature>
<organism evidence="8 9">
    <name type="scientific">Actomonas aquatica</name>
    <dbReference type="NCBI Taxonomy" id="2866162"/>
    <lineage>
        <taxon>Bacteria</taxon>
        <taxon>Pseudomonadati</taxon>
        <taxon>Verrucomicrobiota</taxon>
        <taxon>Opitutia</taxon>
        <taxon>Opitutales</taxon>
        <taxon>Opitutaceae</taxon>
        <taxon>Actomonas</taxon>
    </lineage>
</organism>